<name>A0AAV5TP03_9BILA</name>
<gene>
    <name evidence="1" type="ORF">PENTCL1PPCAC_18231</name>
</gene>
<organism evidence="1 2">
    <name type="scientific">Pristionchus entomophagus</name>
    <dbReference type="NCBI Taxonomy" id="358040"/>
    <lineage>
        <taxon>Eukaryota</taxon>
        <taxon>Metazoa</taxon>
        <taxon>Ecdysozoa</taxon>
        <taxon>Nematoda</taxon>
        <taxon>Chromadorea</taxon>
        <taxon>Rhabditida</taxon>
        <taxon>Rhabditina</taxon>
        <taxon>Diplogasteromorpha</taxon>
        <taxon>Diplogasteroidea</taxon>
        <taxon>Neodiplogasteridae</taxon>
        <taxon>Pristionchus</taxon>
    </lineage>
</organism>
<sequence>FRFQMGRSAPTEKFVALCVGKGRLYRIGGNADEVQCTEDEVERPLRIGQWVMVRSTQDAITNILEVEDYVPTEVRNGLLFLDVKIKFLRSPEDYTLQLARCSELSEDIFVPDTMDPSVFDFDQEYGMIITVATDAEKAFYRSETGSEIRWKLFLGVEETFQEVHKPPKPPKKRVFNGEETESGVIRRAGIIVGVSGTGRTLFVFTPEEPVGMDGLLSTGLGETIHIGDWIKFDVDAEEAHSIFLNKEKMQFNVLDYRKIDPLLPTLVNDKK</sequence>
<evidence type="ECO:0000313" key="2">
    <source>
        <dbReference type="Proteomes" id="UP001432027"/>
    </source>
</evidence>
<dbReference type="EMBL" id="BTSX01000004">
    <property type="protein sequence ID" value="GMS96056.1"/>
    <property type="molecule type" value="Genomic_DNA"/>
</dbReference>
<dbReference type="AlphaFoldDB" id="A0AAV5TP03"/>
<protein>
    <submittedName>
        <fullName evidence="1">Uncharacterized protein</fullName>
    </submittedName>
</protein>
<comment type="caution">
    <text evidence="1">The sequence shown here is derived from an EMBL/GenBank/DDBJ whole genome shotgun (WGS) entry which is preliminary data.</text>
</comment>
<reference evidence="1" key="1">
    <citation type="submission" date="2023-10" db="EMBL/GenBank/DDBJ databases">
        <title>Genome assembly of Pristionchus species.</title>
        <authorList>
            <person name="Yoshida K."/>
            <person name="Sommer R.J."/>
        </authorList>
    </citation>
    <scope>NUCLEOTIDE SEQUENCE</scope>
    <source>
        <strain evidence="1">RS0144</strain>
    </source>
</reference>
<feature type="non-terminal residue" evidence="1">
    <location>
        <position position="1"/>
    </location>
</feature>
<proteinExistence type="predicted"/>
<keyword evidence="2" id="KW-1185">Reference proteome</keyword>
<accession>A0AAV5TP03</accession>
<dbReference type="Proteomes" id="UP001432027">
    <property type="component" value="Unassembled WGS sequence"/>
</dbReference>
<evidence type="ECO:0000313" key="1">
    <source>
        <dbReference type="EMBL" id="GMS96056.1"/>
    </source>
</evidence>